<accession>Q6Z5B6</accession>
<reference evidence="3" key="2">
    <citation type="journal article" date="2008" name="Nucleic Acids Res.">
        <title>The rice annotation project database (RAP-DB): 2008 update.</title>
        <authorList>
            <consortium name="The rice annotation project (RAP)"/>
        </authorList>
    </citation>
    <scope>GENOME REANNOTATION</scope>
    <source>
        <strain evidence="3">cv. Nipponbare</strain>
    </source>
</reference>
<evidence type="ECO:0000256" key="1">
    <source>
        <dbReference type="SAM" id="MobiDB-lite"/>
    </source>
</evidence>
<name>Q6Z5B6_ORYSJ</name>
<proteinExistence type="predicted"/>
<evidence type="ECO:0000313" key="3">
    <source>
        <dbReference type="Proteomes" id="UP000000763"/>
    </source>
</evidence>
<protein>
    <submittedName>
        <fullName evidence="2">Uncharacterized protein</fullName>
    </submittedName>
</protein>
<dbReference type="EMBL" id="AP005156">
    <property type="protein sequence ID" value="BAC83771.1"/>
    <property type="molecule type" value="Genomic_DNA"/>
</dbReference>
<organism evidence="2 3">
    <name type="scientific">Oryza sativa subsp. japonica</name>
    <name type="common">Rice</name>
    <dbReference type="NCBI Taxonomy" id="39947"/>
    <lineage>
        <taxon>Eukaryota</taxon>
        <taxon>Viridiplantae</taxon>
        <taxon>Streptophyta</taxon>
        <taxon>Embryophyta</taxon>
        <taxon>Tracheophyta</taxon>
        <taxon>Spermatophyta</taxon>
        <taxon>Magnoliopsida</taxon>
        <taxon>Liliopsida</taxon>
        <taxon>Poales</taxon>
        <taxon>Poaceae</taxon>
        <taxon>BOP clade</taxon>
        <taxon>Oryzoideae</taxon>
        <taxon>Oryzeae</taxon>
        <taxon>Oryzinae</taxon>
        <taxon>Oryza</taxon>
        <taxon>Oryza sativa</taxon>
    </lineage>
</organism>
<gene>
    <name evidence="2" type="primary">OJ1729_E01.19</name>
</gene>
<feature type="compositionally biased region" description="Basic and acidic residues" evidence="1">
    <location>
        <begin position="80"/>
        <end position="89"/>
    </location>
</feature>
<dbReference type="AlphaFoldDB" id="Q6Z5B6"/>
<sequence length="89" mass="9704">MPPLLTVVVCPPAHHLQGRIWTAGSDCPYHHDAGFADLATRLKGLRQPPFDVAEAMPNGNGMRRHCGEAGRFPSLASSKRRGDSESLER</sequence>
<reference evidence="3" key="1">
    <citation type="journal article" date="2005" name="Nature">
        <title>The map-based sequence of the rice genome.</title>
        <authorList>
            <consortium name="International rice genome sequencing project (IRGSP)"/>
            <person name="Matsumoto T."/>
            <person name="Wu J."/>
            <person name="Kanamori H."/>
            <person name="Katayose Y."/>
            <person name="Fujisawa M."/>
            <person name="Namiki N."/>
            <person name="Mizuno H."/>
            <person name="Yamamoto K."/>
            <person name="Antonio B.A."/>
            <person name="Baba T."/>
            <person name="Sakata K."/>
            <person name="Nagamura Y."/>
            <person name="Aoki H."/>
            <person name="Arikawa K."/>
            <person name="Arita K."/>
            <person name="Bito T."/>
            <person name="Chiden Y."/>
            <person name="Fujitsuka N."/>
            <person name="Fukunaka R."/>
            <person name="Hamada M."/>
            <person name="Harada C."/>
            <person name="Hayashi A."/>
            <person name="Hijishita S."/>
            <person name="Honda M."/>
            <person name="Hosokawa S."/>
            <person name="Ichikawa Y."/>
            <person name="Idonuma A."/>
            <person name="Iijima M."/>
            <person name="Ikeda M."/>
            <person name="Ikeno M."/>
            <person name="Ito K."/>
            <person name="Ito S."/>
            <person name="Ito T."/>
            <person name="Ito Y."/>
            <person name="Ito Y."/>
            <person name="Iwabuchi A."/>
            <person name="Kamiya K."/>
            <person name="Karasawa W."/>
            <person name="Kurita K."/>
            <person name="Katagiri S."/>
            <person name="Kikuta A."/>
            <person name="Kobayashi H."/>
            <person name="Kobayashi N."/>
            <person name="Machita K."/>
            <person name="Maehara T."/>
            <person name="Masukawa M."/>
            <person name="Mizubayashi T."/>
            <person name="Mukai Y."/>
            <person name="Nagasaki H."/>
            <person name="Nagata Y."/>
            <person name="Naito S."/>
            <person name="Nakashima M."/>
            <person name="Nakama Y."/>
            <person name="Nakamichi Y."/>
            <person name="Nakamura M."/>
            <person name="Meguro A."/>
            <person name="Negishi M."/>
            <person name="Ohta I."/>
            <person name="Ohta T."/>
            <person name="Okamoto M."/>
            <person name="Ono N."/>
            <person name="Saji S."/>
            <person name="Sakaguchi M."/>
            <person name="Sakai K."/>
            <person name="Shibata M."/>
            <person name="Shimokawa T."/>
            <person name="Song J."/>
            <person name="Takazaki Y."/>
            <person name="Terasawa K."/>
            <person name="Tsugane M."/>
            <person name="Tsuji K."/>
            <person name="Ueda S."/>
            <person name="Waki K."/>
            <person name="Yamagata H."/>
            <person name="Yamamoto M."/>
            <person name="Yamamoto S."/>
            <person name="Yamane H."/>
            <person name="Yoshiki S."/>
            <person name="Yoshihara R."/>
            <person name="Yukawa K."/>
            <person name="Zhong H."/>
            <person name="Yano M."/>
            <person name="Yuan Q."/>
            <person name="Ouyang S."/>
            <person name="Liu J."/>
            <person name="Jones K.M."/>
            <person name="Gansberger K."/>
            <person name="Moffat K."/>
            <person name="Hill J."/>
            <person name="Bera J."/>
            <person name="Fadrosh D."/>
            <person name="Jin S."/>
            <person name="Johri S."/>
            <person name="Kim M."/>
            <person name="Overton L."/>
            <person name="Reardon M."/>
            <person name="Tsitrin T."/>
            <person name="Vuong H."/>
            <person name="Weaver B."/>
            <person name="Ciecko A."/>
            <person name="Tallon L."/>
            <person name="Jackson J."/>
            <person name="Pai G."/>
            <person name="Aken S.V."/>
            <person name="Utterback T."/>
            <person name="Reidmuller S."/>
            <person name="Feldblyum T."/>
            <person name="Hsiao J."/>
            <person name="Zismann V."/>
            <person name="Iobst S."/>
            <person name="de Vazeille A.R."/>
            <person name="Buell C.R."/>
            <person name="Ying K."/>
            <person name="Li Y."/>
            <person name="Lu T."/>
            <person name="Huang Y."/>
            <person name="Zhao Q."/>
            <person name="Feng Q."/>
            <person name="Zhang L."/>
            <person name="Zhu J."/>
            <person name="Weng Q."/>
            <person name="Mu J."/>
            <person name="Lu Y."/>
            <person name="Fan D."/>
            <person name="Liu Y."/>
            <person name="Guan J."/>
            <person name="Zhang Y."/>
            <person name="Yu S."/>
            <person name="Liu X."/>
            <person name="Zhang Y."/>
            <person name="Hong G."/>
            <person name="Han B."/>
            <person name="Choisne N."/>
            <person name="Demange N."/>
            <person name="Orjeda G."/>
            <person name="Samain S."/>
            <person name="Cattolico L."/>
            <person name="Pelletier E."/>
            <person name="Couloux A."/>
            <person name="Segurens B."/>
            <person name="Wincker P."/>
            <person name="D'Hont A."/>
            <person name="Scarpelli C."/>
            <person name="Weissenbach J."/>
            <person name="Salanoubat M."/>
            <person name="Quetier F."/>
            <person name="Yu Y."/>
            <person name="Kim H.R."/>
            <person name="Rambo T."/>
            <person name="Currie J."/>
            <person name="Collura K."/>
            <person name="Luo M."/>
            <person name="Yang T."/>
            <person name="Ammiraju J.S.S."/>
            <person name="Engler F."/>
            <person name="Soderlund C."/>
            <person name="Wing R.A."/>
            <person name="Palmer L.E."/>
            <person name="de la Bastide M."/>
            <person name="Spiegel L."/>
            <person name="Nascimento L."/>
            <person name="Zutavern T."/>
            <person name="O'Shaughnessy A."/>
            <person name="Dike S."/>
            <person name="Dedhia N."/>
            <person name="Preston R."/>
            <person name="Balija V."/>
            <person name="McCombie W.R."/>
            <person name="Chow T."/>
            <person name="Chen H."/>
            <person name="Chung M."/>
            <person name="Chen C."/>
            <person name="Shaw J."/>
            <person name="Wu H."/>
            <person name="Hsiao K."/>
            <person name="Chao Y."/>
            <person name="Chu M."/>
            <person name="Cheng C."/>
            <person name="Hour A."/>
            <person name="Lee P."/>
            <person name="Lin S."/>
            <person name="Lin Y."/>
            <person name="Liou J."/>
            <person name="Liu S."/>
            <person name="Hsing Y."/>
            <person name="Raghuvanshi S."/>
            <person name="Mohanty A."/>
            <person name="Bharti A.K."/>
            <person name="Gaur A."/>
            <person name="Gupta V."/>
            <person name="Kumar D."/>
            <person name="Ravi V."/>
            <person name="Vij S."/>
            <person name="Kapur A."/>
            <person name="Khurana P."/>
            <person name="Khurana P."/>
            <person name="Khurana J.P."/>
            <person name="Tyagi A.K."/>
            <person name="Gaikwad K."/>
            <person name="Singh A."/>
            <person name="Dalal V."/>
            <person name="Srivastava S."/>
            <person name="Dixit A."/>
            <person name="Pal A.K."/>
            <person name="Ghazi I.A."/>
            <person name="Yadav M."/>
            <person name="Pandit A."/>
            <person name="Bhargava A."/>
            <person name="Sureshbabu K."/>
            <person name="Batra K."/>
            <person name="Sharma T.R."/>
            <person name="Mohapatra T."/>
            <person name="Singh N.K."/>
            <person name="Messing J."/>
            <person name="Nelson A.B."/>
            <person name="Fuks G."/>
            <person name="Kavchok S."/>
            <person name="Keizer G."/>
            <person name="Linton E."/>
            <person name="Llaca V."/>
            <person name="Song R."/>
            <person name="Tanyolac B."/>
            <person name="Young S."/>
            <person name="Ho-Il K."/>
            <person name="Hahn J.H."/>
            <person name="Sangsakoo G."/>
            <person name="Vanavichit A."/>
            <person name="de Mattos Luiz.A.T."/>
            <person name="Zimmer P.D."/>
            <person name="Malone G."/>
            <person name="Dellagostin O."/>
            <person name="de Oliveira A.C."/>
            <person name="Bevan M."/>
            <person name="Bancroft I."/>
            <person name="Minx P."/>
            <person name="Cordum H."/>
            <person name="Wilson R."/>
            <person name="Cheng Z."/>
            <person name="Jin W."/>
            <person name="Jiang J."/>
            <person name="Leong S.A."/>
            <person name="Iwama H."/>
            <person name="Gojobori T."/>
            <person name="Itoh T."/>
            <person name="Niimura Y."/>
            <person name="Fujii Y."/>
            <person name="Habara T."/>
            <person name="Sakai H."/>
            <person name="Sato Y."/>
            <person name="Wilson G."/>
            <person name="Kumar K."/>
            <person name="McCouch S."/>
            <person name="Juretic N."/>
            <person name="Hoen D."/>
            <person name="Wright S."/>
            <person name="Bruskiewich R."/>
            <person name="Bureau T."/>
            <person name="Miyao A."/>
            <person name="Hirochika H."/>
            <person name="Nishikawa T."/>
            <person name="Kadowaki K."/>
            <person name="Sugiura M."/>
            <person name="Burr B."/>
            <person name="Sasaki T."/>
        </authorList>
    </citation>
    <scope>NUCLEOTIDE SEQUENCE [LARGE SCALE GENOMIC DNA]</scope>
    <source>
        <strain evidence="3">cv. Nipponbare</strain>
    </source>
</reference>
<feature type="region of interest" description="Disordered" evidence="1">
    <location>
        <begin position="55"/>
        <end position="89"/>
    </location>
</feature>
<dbReference type="Proteomes" id="UP000000763">
    <property type="component" value="Chromosome 7"/>
</dbReference>
<evidence type="ECO:0000313" key="2">
    <source>
        <dbReference type="EMBL" id="BAC83771.1"/>
    </source>
</evidence>